<dbReference type="SUPFAM" id="SSF46785">
    <property type="entry name" value="Winged helix' DNA-binding domain"/>
    <property type="match status" value="1"/>
</dbReference>
<dbReference type="Pfam" id="PF02082">
    <property type="entry name" value="Rrf2"/>
    <property type="match status" value="1"/>
</dbReference>
<organism evidence="1 2">
    <name type="scientific">Allopontixanthobacter sediminis</name>
    <dbReference type="NCBI Taxonomy" id="1689985"/>
    <lineage>
        <taxon>Bacteria</taxon>
        <taxon>Pseudomonadati</taxon>
        <taxon>Pseudomonadota</taxon>
        <taxon>Alphaproteobacteria</taxon>
        <taxon>Sphingomonadales</taxon>
        <taxon>Erythrobacteraceae</taxon>
        <taxon>Allopontixanthobacter</taxon>
    </lineage>
</organism>
<dbReference type="GO" id="GO:0005829">
    <property type="term" value="C:cytosol"/>
    <property type="evidence" value="ECO:0007669"/>
    <property type="project" value="TreeGrafter"/>
</dbReference>
<name>A0A845AYC2_9SPHN</name>
<reference evidence="1 2" key="1">
    <citation type="submission" date="2019-12" db="EMBL/GenBank/DDBJ databases">
        <title>Genomic-based taxomic classification of the family Erythrobacteraceae.</title>
        <authorList>
            <person name="Xu L."/>
        </authorList>
    </citation>
    <scope>NUCLEOTIDE SEQUENCE [LARGE SCALE GENOMIC DNA]</scope>
    <source>
        <strain evidence="1 2">KCTC 42453</strain>
    </source>
</reference>
<dbReference type="InterPro" id="IPR000944">
    <property type="entry name" value="Tscrpt_reg_Rrf2"/>
</dbReference>
<evidence type="ECO:0000313" key="2">
    <source>
        <dbReference type="Proteomes" id="UP000431922"/>
    </source>
</evidence>
<dbReference type="NCBIfam" id="TIGR00738">
    <property type="entry name" value="rrf2_super"/>
    <property type="match status" value="1"/>
</dbReference>
<sequence length="159" mass="16503">MRLSSMADYAVVTMCAAARHCGGMRVSAAELAAETGLPAPTVQKLVSKLTAAGLLRSVRGVGGGLQLARPAAAITIADIVEAVEGPIALTACVEHGKHDCALERTCTVRPHWGAVNNAMRGALASIALTDLSTPFVPSEVETPSPARPLDFARSERNFV</sequence>
<dbReference type="InterPro" id="IPR036388">
    <property type="entry name" value="WH-like_DNA-bd_sf"/>
</dbReference>
<accession>A0A845AYC2</accession>
<gene>
    <name evidence="1" type="ORF">GRI65_08540</name>
</gene>
<dbReference type="Proteomes" id="UP000431922">
    <property type="component" value="Unassembled WGS sequence"/>
</dbReference>
<proteinExistence type="predicted"/>
<keyword evidence="2" id="KW-1185">Reference proteome</keyword>
<evidence type="ECO:0000313" key="1">
    <source>
        <dbReference type="EMBL" id="MXP44503.1"/>
    </source>
</evidence>
<comment type="caution">
    <text evidence="1">The sequence shown here is derived from an EMBL/GenBank/DDBJ whole genome shotgun (WGS) entry which is preliminary data.</text>
</comment>
<dbReference type="OrthoDB" id="9808360at2"/>
<dbReference type="GO" id="GO:0003700">
    <property type="term" value="F:DNA-binding transcription factor activity"/>
    <property type="evidence" value="ECO:0007669"/>
    <property type="project" value="TreeGrafter"/>
</dbReference>
<dbReference type="RefSeq" id="WP_160756087.1">
    <property type="nucleotide sequence ID" value="NZ_WTYL01000002.1"/>
</dbReference>
<dbReference type="EMBL" id="WTYL01000002">
    <property type="protein sequence ID" value="MXP44503.1"/>
    <property type="molecule type" value="Genomic_DNA"/>
</dbReference>
<dbReference type="Gene3D" id="1.10.10.10">
    <property type="entry name" value="Winged helix-like DNA-binding domain superfamily/Winged helix DNA-binding domain"/>
    <property type="match status" value="1"/>
</dbReference>
<dbReference type="InterPro" id="IPR014290">
    <property type="entry name" value="SUF_FeS_clus_asmbl_reg"/>
</dbReference>
<protein>
    <submittedName>
        <fullName evidence="1">SUF system Fe-S cluster assembly regulator</fullName>
    </submittedName>
</protein>
<dbReference type="PROSITE" id="PS51197">
    <property type="entry name" value="HTH_RRF2_2"/>
    <property type="match status" value="1"/>
</dbReference>
<dbReference type="PANTHER" id="PTHR33221:SF2">
    <property type="entry name" value="TRANSCRIPTIONAL REGULATOR"/>
    <property type="match status" value="1"/>
</dbReference>
<dbReference type="NCBIfam" id="TIGR02944">
    <property type="entry name" value="suf_reg_Xantho"/>
    <property type="match status" value="1"/>
</dbReference>
<dbReference type="PANTHER" id="PTHR33221">
    <property type="entry name" value="WINGED HELIX-TURN-HELIX TRANSCRIPTIONAL REGULATOR, RRF2 FAMILY"/>
    <property type="match status" value="1"/>
</dbReference>
<dbReference type="InterPro" id="IPR036390">
    <property type="entry name" value="WH_DNA-bd_sf"/>
</dbReference>
<dbReference type="AlphaFoldDB" id="A0A845AYC2"/>